<dbReference type="InterPro" id="IPR029071">
    <property type="entry name" value="Ubiquitin-like_domsf"/>
</dbReference>
<dbReference type="InterPro" id="IPR006577">
    <property type="entry name" value="UAS"/>
</dbReference>
<dbReference type="SUPFAM" id="SSF52833">
    <property type="entry name" value="Thioredoxin-like"/>
    <property type="match status" value="1"/>
</dbReference>
<dbReference type="GeneID" id="5895311"/>
<dbReference type="AlphaFoldDB" id="A9VB81"/>
<dbReference type="PROSITE" id="PS50033">
    <property type="entry name" value="UBX"/>
    <property type="match status" value="1"/>
</dbReference>
<evidence type="ECO:0000259" key="2">
    <source>
        <dbReference type="PROSITE" id="PS50033"/>
    </source>
</evidence>
<dbReference type="Proteomes" id="UP000001357">
    <property type="component" value="Unassembled WGS sequence"/>
</dbReference>
<feature type="compositionally biased region" description="Low complexity" evidence="1">
    <location>
        <begin position="248"/>
        <end position="259"/>
    </location>
</feature>
<feature type="compositionally biased region" description="Acidic residues" evidence="1">
    <location>
        <begin position="294"/>
        <end position="312"/>
    </location>
</feature>
<dbReference type="CDD" id="cd02958">
    <property type="entry name" value="UAS"/>
    <property type="match status" value="1"/>
</dbReference>
<keyword evidence="4" id="KW-1185">Reference proteome</keyword>
<dbReference type="PROSITE" id="PS50330">
    <property type="entry name" value="UIM"/>
    <property type="match status" value="1"/>
</dbReference>
<evidence type="ECO:0000256" key="1">
    <source>
        <dbReference type="SAM" id="MobiDB-lite"/>
    </source>
</evidence>
<dbReference type="EMBL" id="CH991576">
    <property type="protein sequence ID" value="EDQ85141.1"/>
    <property type="molecule type" value="Genomic_DNA"/>
</dbReference>
<dbReference type="KEGG" id="mbr:MONBRDRAFT_29483"/>
<dbReference type="InterPro" id="IPR001012">
    <property type="entry name" value="UBX_dom"/>
</dbReference>
<feature type="compositionally biased region" description="Polar residues" evidence="1">
    <location>
        <begin position="323"/>
        <end position="335"/>
    </location>
</feature>
<evidence type="ECO:0000313" key="4">
    <source>
        <dbReference type="Proteomes" id="UP000001357"/>
    </source>
</evidence>
<evidence type="ECO:0000313" key="3">
    <source>
        <dbReference type="EMBL" id="EDQ85141.1"/>
    </source>
</evidence>
<dbReference type="RefSeq" id="XP_001749966.1">
    <property type="nucleotide sequence ID" value="XM_001749914.1"/>
</dbReference>
<dbReference type="GO" id="GO:0005634">
    <property type="term" value="C:nucleus"/>
    <property type="evidence" value="ECO:0000318"/>
    <property type="project" value="GO_Central"/>
</dbReference>
<dbReference type="STRING" id="81824.A9VB81"/>
<dbReference type="InParanoid" id="A9VB81"/>
<dbReference type="PANTHER" id="PTHR23322:SF6">
    <property type="entry name" value="UBX DOMAIN-CONTAINING PROTEIN 7"/>
    <property type="match status" value="1"/>
</dbReference>
<feature type="domain" description="UBX" evidence="2">
    <location>
        <begin position="344"/>
        <end position="422"/>
    </location>
</feature>
<organism evidence="3 4">
    <name type="scientific">Monosiga brevicollis</name>
    <name type="common">Choanoflagellate</name>
    <dbReference type="NCBI Taxonomy" id="81824"/>
    <lineage>
        <taxon>Eukaryota</taxon>
        <taxon>Choanoflagellata</taxon>
        <taxon>Craspedida</taxon>
        <taxon>Salpingoecidae</taxon>
        <taxon>Monosiga</taxon>
    </lineage>
</organism>
<sequence>MADGRVAELMSITNLDPETAKHVLEAANYDMSRAVELAFSMDSSGQPPQQTAKLEDEVRAPIEARHDTLLGPAVGMLSANPRSMLASVATDPFRMSQSRAARADGFRAPMNGSDSSHLAALFEPPLDLLFHGDILSARRLAEAESKDVLVNIQDPQQFACQALNRDLWKDDMIRSIIQERFVFWQHYYDSEVASNYMRMYEPVHDFPYVAIISGVTGELLKVFSPPITKDKLVSYVFDSGQRTPRQPAASTSRPAAATRPAKHNVIDLSEDEQLRLAMEASLSDANGTEAIVIEDDEDENNEGENEASEDEVEVRTIEKDALPSSTPAPQATQPAFTDPEPAKGEPGTCTIRFVFPNNKRVTRNFYLTDTLNTFMRFLATTEEAEQTPKRLVAGRPSQNLLEHDLNTPLMDFGFRNDVVRIDYEA</sequence>
<dbReference type="Gene3D" id="3.40.30.10">
    <property type="entry name" value="Glutaredoxin"/>
    <property type="match status" value="1"/>
</dbReference>
<protein>
    <recommendedName>
        <fullName evidence="2">UBX domain-containing protein</fullName>
    </recommendedName>
</protein>
<reference evidence="3 4" key="1">
    <citation type="journal article" date="2008" name="Nature">
        <title>The genome of the choanoflagellate Monosiga brevicollis and the origin of metazoans.</title>
        <authorList>
            <consortium name="JGI Sequencing"/>
            <person name="King N."/>
            <person name="Westbrook M.J."/>
            <person name="Young S.L."/>
            <person name="Kuo A."/>
            <person name="Abedin M."/>
            <person name="Chapman J."/>
            <person name="Fairclough S."/>
            <person name="Hellsten U."/>
            <person name="Isogai Y."/>
            <person name="Letunic I."/>
            <person name="Marr M."/>
            <person name="Pincus D."/>
            <person name="Putnam N."/>
            <person name="Rokas A."/>
            <person name="Wright K.J."/>
            <person name="Zuzow R."/>
            <person name="Dirks W."/>
            <person name="Good M."/>
            <person name="Goodstein D."/>
            <person name="Lemons D."/>
            <person name="Li W."/>
            <person name="Lyons J.B."/>
            <person name="Morris A."/>
            <person name="Nichols S."/>
            <person name="Richter D.J."/>
            <person name="Salamov A."/>
            <person name="Bork P."/>
            <person name="Lim W.A."/>
            <person name="Manning G."/>
            <person name="Miller W.T."/>
            <person name="McGinnis W."/>
            <person name="Shapiro H."/>
            <person name="Tjian R."/>
            <person name="Grigoriev I.V."/>
            <person name="Rokhsar D."/>
        </authorList>
    </citation>
    <scope>NUCLEOTIDE SEQUENCE [LARGE SCALE GENOMIC DNA]</scope>
    <source>
        <strain evidence="4">MX1 / ATCC 50154</strain>
    </source>
</reference>
<dbReference type="PANTHER" id="PTHR23322">
    <property type="entry name" value="FAS-ASSOCIATED PROTEIN"/>
    <property type="match status" value="1"/>
</dbReference>
<dbReference type="Gene3D" id="3.10.20.90">
    <property type="entry name" value="Phosphatidylinositol 3-kinase Catalytic Subunit, Chain A, domain 1"/>
    <property type="match status" value="1"/>
</dbReference>
<dbReference type="OMA" id="PAIFDCQ"/>
<dbReference type="CDD" id="cd14273">
    <property type="entry name" value="UBA_TAP-C_like"/>
    <property type="match status" value="1"/>
</dbReference>
<dbReference type="Gene3D" id="1.10.8.10">
    <property type="entry name" value="DNA helicase RuvA subunit, C-terminal domain"/>
    <property type="match status" value="1"/>
</dbReference>
<dbReference type="InterPro" id="IPR036249">
    <property type="entry name" value="Thioredoxin-like_sf"/>
</dbReference>
<feature type="region of interest" description="Disordered" evidence="1">
    <location>
        <begin position="294"/>
        <end position="344"/>
    </location>
</feature>
<name>A9VB81_MONBE</name>
<dbReference type="Pfam" id="PF13899">
    <property type="entry name" value="Thioredoxin_7"/>
    <property type="match status" value="1"/>
</dbReference>
<dbReference type="InterPro" id="IPR050730">
    <property type="entry name" value="UBX_domain-protein"/>
</dbReference>
<dbReference type="FunCoup" id="A9VB81">
    <property type="interactions" value="1535"/>
</dbReference>
<proteinExistence type="predicted"/>
<dbReference type="GO" id="GO:0043161">
    <property type="term" value="P:proteasome-mediated ubiquitin-dependent protein catabolic process"/>
    <property type="evidence" value="ECO:0000318"/>
    <property type="project" value="GO_Central"/>
</dbReference>
<accession>A9VB81</accession>
<dbReference type="Pfam" id="PF14555">
    <property type="entry name" value="UBA_4"/>
    <property type="match status" value="1"/>
</dbReference>
<dbReference type="SUPFAM" id="SSF54236">
    <property type="entry name" value="Ubiquitin-like"/>
    <property type="match status" value="1"/>
</dbReference>
<dbReference type="eggNOG" id="KOG1364">
    <property type="taxonomic scope" value="Eukaryota"/>
</dbReference>
<gene>
    <name evidence="3" type="ORF">MONBRDRAFT_29483</name>
</gene>
<feature type="region of interest" description="Disordered" evidence="1">
    <location>
        <begin position="241"/>
        <end position="264"/>
    </location>
</feature>
<dbReference type="GO" id="GO:0043130">
    <property type="term" value="F:ubiquitin binding"/>
    <property type="evidence" value="ECO:0000318"/>
    <property type="project" value="GO_Central"/>
</dbReference>
<dbReference type="SMART" id="SM00594">
    <property type="entry name" value="UAS"/>
    <property type="match status" value="1"/>
</dbReference>
<dbReference type="InterPro" id="IPR003903">
    <property type="entry name" value="UIM_dom"/>
</dbReference>